<organism evidence="1 2">
    <name type="scientific">Clostridium subterminale</name>
    <dbReference type="NCBI Taxonomy" id="1550"/>
    <lineage>
        <taxon>Bacteria</taxon>
        <taxon>Bacillati</taxon>
        <taxon>Bacillota</taxon>
        <taxon>Clostridia</taxon>
        <taxon>Eubacteriales</taxon>
        <taxon>Clostridiaceae</taxon>
        <taxon>Clostridium</taxon>
    </lineage>
</organism>
<evidence type="ECO:0000313" key="2">
    <source>
        <dbReference type="Proteomes" id="UP001501047"/>
    </source>
</evidence>
<dbReference type="EMBL" id="BAAACI010000006">
    <property type="protein sequence ID" value="GAA0772981.1"/>
    <property type="molecule type" value="Genomic_DNA"/>
</dbReference>
<comment type="caution">
    <text evidence="1">The sequence shown here is derived from an EMBL/GenBank/DDBJ whole genome shotgun (WGS) entry which is preliminary data.</text>
</comment>
<keyword evidence="2" id="KW-1185">Reference proteome</keyword>
<name>A0ABP3W0B9_CLOSU</name>
<protein>
    <submittedName>
        <fullName evidence="1">Uncharacterized protein</fullName>
    </submittedName>
</protein>
<reference evidence="2" key="1">
    <citation type="journal article" date="2019" name="Int. J. Syst. Evol. Microbiol.">
        <title>The Global Catalogue of Microorganisms (GCM) 10K type strain sequencing project: providing services to taxonomists for standard genome sequencing and annotation.</title>
        <authorList>
            <consortium name="The Broad Institute Genomics Platform"/>
            <consortium name="The Broad Institute Genome Sequencing Center for Infectious Disease"/>
            <person name="Wu L."/>
            <person name="Ma J."/>
        </authorList>
    </citation>
    <scope>NUCLEOTIDE SEQUENCE [LARGE SCALE GENOMIC DNA]</scope>
    <source>
        <strain evidence="2">JCM 1417</strain>
    </source>
</reference>
<dbReference type="RefSeq" id="WP_343826102.1">
    <property type="nucleotide sequence ID" value="NZ_BAAACI010000006.1"/>
</dbReference>
<accession>A0ABP3W0B9</accession>
<proteinExistence type="predicted"/>
<evidence type="ECO:0000313" key="1">
    <source>
        <dbReference type="EMBL" id="GAA0772981.1"/>
    </source>
</evidence>
<dbReference type="Proteomes" id="UP001501047">
    <property type="component" value="Unassembled WGS sequence"/>
</dbReference>
<sequence>MADKNEDEFVVLPLNELIIDNEGKTGIPFDVLRKVFGFSINVKGTQIYIKSISDKFEIASDKYGRKEGSTDNFLEDFKILKEKFSFKEYYQGSLIYSSDLRGLKHHDILITENSTWCNITLRGDYVNYCDFSSNKNIIAPLMKFYFPNEYDKILKDILEKESARYICDERDVLIRKDYDGNTKEIVFSQLGGSL</sequence>
<gene>
    <name evidence="1" type="ORF">GCM10008908_20370</name>
</gene>